<sequence>MLRGENFEIKSEASVENFGFFATRFVKARTPKEAELVAMEMVRTDKSLLESLFSESKLESKIYLEKVWSERWWKRIGGGGYTFFAMESEK</sequence>
<organism evidence="1 2">
    <name type="scientific">Cellvibrio mixtus</name>
    <dbReference type="NCBI Taxonomy" id="39650"/>
    <lineage>
        <taxon>Bacteria</taxon>
        <taxon>Pseudomonadati</taxon>
        <taxon>Pseudomonadota</taxon>
        <taxon>Gammaproteobacteria</taxon>
        <taxon>Cellvibrionales</taxon>
        <taxon>Cellvibrionaceae</taxon>
        <taxon>Cellvibrio</taxon>
    </lineage>
</organism>
<evidence type="ECO:0000313" key="1">
    <source>
        <dbReference type="EMBL" id="OZY84374.1"/>
    </source>
</evidence>
<accession>A0A266Q3C0</accession>
<dbReference type="EMBL" id="NHNI01000002">
    <property type="protein sequence ID" value="OZY84374.1"/>
    <property type="molecule type" value="Genomic_DNA"/>
</dbReference>
<keyword evidence="2" id="KW-1185">Reference proteome</keyword>
<proteinExistence type="predicted"/>
<gene>
    <name evidence="1" type="ORF">CBP51_14275</name>
</gene>
<name>A0A266Q3C0_9GAMM</name>
<protein>
    <submittedName>
        <fullName evidence="1">Uncharacterized protein</fullName>
    </submittedName>
</protein>
<comment type="caution">
    <text evidence="1">The sequence shown here is derived from an EMBL/GenBank/DDBJ whole genome shotgun (WGS) entry which is preliminary data.</text>
</comment>
<dbReference type="Proteomes" id="UP000216101">
    <property type="component" value="Unassembled WGS sequence"/>
</dbReference>
<reference evidence="2" key="1">
    <citation type="submission" date="2017-05" db="EMBL/GenBank/DDBJ databases">
        <authorList>
            <person name="Barney B.M."/>
        </authorList>
    </citation>
    <scope>NUCLEOTIDE SEQUENCE [LARGE SCALE GENOMIC DNA]</scope>
    <source>
        <strain evidence="2">PSBB022</strain>
    </source>
</reference>
<evidence type="ECO:0000313" key="2">
    <source>
        <dbReference type="Proteomes" id="UP000216101"/>
    </source>
</evidence>
<dbReference type="AlphaFoldDB" id="A0A266Q3C0"/>